<dbReference type="EC" id="2.7.11.1" evidence="19"/>
<dbReference type="FunFam" id="2.90.10.10:FF:000008">
    <property type="entry name" value="Serine/threonine-protein kinase"/>
    <property type="match status" value="1"/>
</dbReference>
<evidence type="ECO:0000256" key="8">
    <source>
        <dbReference type="ARBA" id="ARBA00022734"/>
    </source>
</evidence>
<name>A0A9D5CQ97_9LILI</name>
<dbReference type="OrthoDB" id="1668230at2759"/>
<feature type="domain" description="Protein kinase" evidence="22">
    <location>
        <begin position="514"/>
        <end position="803"/>
    </location>
</feature>
<dbReference type="PANTHER" id="PTHR47976:SF115">
    <property type="entry name" value="RECEPTOR-LIKE SERINE_THREONINE-PROTEIN KINASE"/>
    <property type="match status" value="1"/>
</dbReference>
<dbReference type="FunFam" id="1.10.510.10:FF:000248">
    <property type="entry name" value="S-receptor-like kinase 5"/>
    <property type="match status" value="1"/>
</dbReference>
<dbReference type="PROSITE" id="PS00108">
    <property type="entry name" value="PROTEIN_KINASE_ST"/>
    <property type="match status" value="1"/>
</dbReference>
<dbReference type="InterPro" id="IPR036426">
    <property type="entry name" value="Bulb-type_lectin_dom_sf"/>
</dbReference>
<keyword evidence="7" id="KW-0732">Signal</keyword>
<dbReference type="Pfam" id="PF01453">
    <property type="entry name" value="B_lectin"/>
    <property type="match status" value="1"/>
</dbReference>
<evidence type="ECO:0000256" key="7">
    <source>
        <dbReference type="ARBA" id="ARBA00022729"/>
    </source>
</evidence>
<evidence type="ECO:0000256" key="11">
    <source>
        <dbReference type="ARBA" id="ARBA00022840"/>
    </source>
</evidence>
<evidence type="ECO:0000256" key="4">
    <source>
        <dbReference type="ARBA" id="ARBA00022553"/>
    </source>
</evidence>
<dbReference type="Gene3D" id="3.30.200.20">
    <property type="entry name" value="Phosphorylase Kinase, domain 1"/>
    <property type="match status" value="1"/>
</dbReference>
<evidence type="ECO:0000256" key="13">
    <source>
        <dbReference type="ARBA" id="ARBA00023136"/>
    </source>
</evidence>
<evidence type="ECO:0000256" key="16">
    <source>
        <dbReference type="ARBA" id="ARBA00023180"/>
    </source>
</evidence>
<evidence type="ECO:0000256" key="15">
    <source>
        <dbReference type="ARBA" id="ARBA00023170"/>
    </source>
</evidence>
<evidence type="ECO:0000256" key="9">
    <source>
        <dbReference type="ARBA" id="ARBA00022741"/>
    </source>
</evidence>
<feature type="binding site" evidence="20">
    <location>
        <position position="543"/>
    </location>
    <ligand>
        <name>ATP</name>
        <dbReference type="ChEBI" id="CHEBI:30616"/>
    </ligand>
</feature>
<keyword evidence="15" id="KW-0675">Receptor</keyword>
<evidence type="ECO:0000256" key="14">
    <source>
        <dbReference type="ARBA" id="ARBA00023157"/>
    </source>
</evidence>
<comment type="caution">
    <text evidence="24">The sequence shown here is derived from an EMBL/GenBank/DDBJ whole genome shotgun (WGS) entry which is preliminary data.</text>
</comment>
<organism evidence="24 25">
    <name type="scientific">Dioscorea zingiberensis</name>
    <dbReference type="NCBI Taxonomy" id="325984"/>
    <lineage>
        <taxon>Eukaryota</taxon>
        <taxon>Viridiplantae</taxon>
        <taxon>Streptophyta</taxon>
        <taxon>Embryophyta</taxon>
        <taxon>Tracheophyta</taxon>
        <taxon>Spermatophyta</taxon>
        <taxon>Magnoliopsida</taxon>
        <taxon>Liliopsida</taxon>
        <taxon>Dioscoreales</taxon>
        <taxon>Dioscoreaceae</taxon>
        <taxon>Dioscorea</taxon>
    </lineage>
</organism>
<dbReference type="FunFam" id="3.30.200.20:FF:000178">
    <property type="entry name" value="serine/threonine-protein kinase PBS1-like"/>
    <property type="match status" value="1"/>
</dbReference>
<evidence type="ECO:0000256" key="20">
    <source>
        <dbReference type="PROSITE-ProRule" id="PRU10141"/>
    </source>
</evidence>
<evidence type="ECO:0000259" key="22">
    <source>
        <dbReference type="PROSITE" id="PS50011"/>
    </source>
</evidence>
<evidence type="ECO:0000256" key="5">
    <source>
        <dbReference type="ARBA" id="ARBA00022679"/>
    </source>
</evidence>
<dbReference type="PROSITE" id="PS50011">
    <property type="entry name" value="PROTEIN_KINASE_DOM"/>
    <property type="match status" value="1"/>
</dbReference>
<evidence type="ECO:0000256" key="18">
    <source>
        <dbReference type="ARBA" id="ARBA00048679"/>
    </source>
</evidence>
<dbReference type="InterPro" id="IPR003609">
    <property type="entry name" value="Pan_app"/>
</dbReference>
<dbReference type="PIRSF" id="PIRSF000641">
    <property type="entry name" value="SRK"/>
    <property type="match status" value="1"/>
</dbReference>
<dbReference type="Gene3D" id="2.90.10.10">
    <property type="entry name" value="Bulb-type lectin domain"/>
    <property type="match status" value="1"/>
</dbReference>
<dbReference type="SUPFAM" id="SSF56112">
    <property type="entry name" value="Protein kinase-like (PK-like)"/>
    <property type="match status" value="1"/>
</dbReference>
<evidence type="ECO:0000259" key="23">
    <source>
        <dbReference type="PROSITE" id="PS50927"/>
    </source>
</evidence>
<dbReference type="GO" id="GO:0004674">
    <property type="term" value="F:protein serine/threonine kinase activity"/>
    <property type="evidence" value="ECO:0007669"/>
    <property type="project" value="UniProtKB-KW"/>
</dbReference>
<dbReference type="GO" id="GO:0005524">
    <property type="term" value="F:ATP binding"/>
    <property type="evidence" value="ECO:0007669"/>
    <property type="project" value="UniProtKB-UniRule"/>
</dbReference>
<evidence type="ECO:0000256" key="17">
    <source>
        <dbReference type="ARBA" id="ARBA00047899"/>
    </source>
</evidence>
<dbReference type="InterPro" id="IPR008271">
    <property type="entry name" value="Ser/Thr_kinase_AS"/>
</dbReference>
<proteinExistence type="inferred from homology"/>
<dbReference type="SMART" id="SM00108">
    <property type="entry name" value="B_lectin"/>
    <property type="match status" value="1"/>
</dbReference>
<keyword evidence="10 19" id="KW-0418">Kinase</keyword>
<dbReference type="Proteomes" id="UP001085076">
    <property type="component" value="Miscellaneous, Linkage group lg03"/>
</dbReference>
<comment type="catalytic activity">
    <reaction evidence="18 19">
        <text>L-seryl-[protein] + ATP = O-phospho-L-seryl-[protein] + ADP + H(+)</text>
        <dbReference type="Rhea" id="RHEA:17989"/>
        <dbReference type="Rhea" id="RHEA-COMP:9863"/>
        <dbReference type="Rhea" id="RHEA-COMP:11604"/>
        <dbReference type="ChEBI" id="CHEBI:15378"/>
        <dbReference type="ChEBI" id="CHEBI:29999"/>
        <dbReference type="ChEBI" id="CHEBI:30616"/>
        <dbReference type="ChEBI" id="CHEBI:83421"/>
        <dbReference type="ChEBI" id="CHEBI:456216"/>
        <dbReference type="EC" id="2.7.11.1"/>
    </reaction>
</comment>
<feature type="transmembrane region" description="Helical" evidence="21">
    <location>
        <begin position="446"/>
        <end position="467"/>
    </location>
</feature>
<comment type="similarity">
    <text evidence="19">Belongs to the protein kinase superfamily. Ser/Thr protein kinase family.</text>
</comment>
<dbReference type="Pfam" id="PF00069">
    <property type="entry name" value="Pkinase"/>
    <property type="match status" value="1"/>
</dbReference>
<dbReference type="InterPro" id="IPR000719">
    <property type="entry name" value="Prot_kinase_dom"/>
</dbReference>
<dbReference type="GO" id="GO:0030246">
    <property type="term" value="F:carbohydrate binding"/>
    <property type="evidence" value="ECO:0007669"/>
    <property type="project" value="UniProtKB-KW"/>
</dbReference>
<keyword evidence="14" id="KW-1015">Disulfide bond</keyword>
<dbReference type="GO" id="GO:0051707">
    <property type="term" value="P:response to other organism"/>
    <property type="evidence" value="ECO:0007669"/>
    <property type="project" value="UniProtKB-ARBA"/>
</dbReference>
<evidence type="ECO:0000256" key="10">
    <source>
        <dbReference type="ARBA" id="ARBA00022777"/>
    </source>
</evidence>
<dbReference type="PROSITE" id="PS00107">
    <property type="entry name" value="PROTEIN_KINASE_ATP"/>
    <property type="match status" value="1"/>
</dbReference>
<keyword evidence="3" id="KW-0245">EGF-like domain</keyword>
<keyword evidence="5 19" id="KW-0808">Transferase</keyword>
<comment type="subcellular location">
    <subcellularLocation>
        <location evidence="1">Membrane</location>
        <topology evidence="1">Single-pass type I membrane protein</topology>
    </subcellularLocation>
</comment>
<dbReference type="SMART" id="SM00220">
    <property type="entry name" value="S_TKc"/>
    <property type="match status" value="1"/>
</dbReference>
<reference evidence="24" key="2">
    <citation type="journal article" date="2022" name="Hortic Res">
        <title>The genome of Dioscorea zingiberensis sheds light on the biosynthesis, origin and evolution of the medicinally important diosgenin saponins.</title>
        <authorList>
            <person name="Li Y."/>
            <person name="Tan C."/>
            <person name="Li Z."/>
            <person name="Guo J."/>
            <person name="Li S."/>
            <person name="Chen X."/>
            <person name="Wang C."/>
            <person name="Dai X."/>
            <person name="Yang H."/>
            <person name="Song W."/>
            <person name="Hou L."/>
            <person name="Xu J."/>
            <person name="Tong Z."/>
            <person name="Xu A."/>
            <person name="Yuan X."/>
            <person name="Wang W."/>
            <person name="Yang Q."/>
            <person name="Chen L."/>
            <person name="Sun Z."/>
            <person name="Wang K."/>
            <person name="Pan B."/>
            <person name="Chen J."/>
            <person name="Bao Y."/>
            <person name="Liu F."/>
            <person name="Qi X."/>
            <person name="Gang D.R."/>
            <person name="Wen J."/>
            <person name="Li J."/>
        </authorList>
    </citation>
    <scope>NUCLEOTIDE SEQUENCE</scope>
    <source>
        <strain evidence="24">Dzin_1.0</strain>
    </source>
</reference>
<dbReference type="Pfam" id="PF00024">
    <property type="entry name" value="PAN_1"/>
    <property type="match status" value="1"/>
</dbReference>
<dbReference type="PROSITE" id="PS50927">
    <property type="entry name" value="BULB_LECTIN"/>
    <property type="match status" value="1"/>
</dbReference>
<keyword evidence="9 19" id="KW-0547">Nucleotide-binding</keyword>
<keyword evidence="16" id="KW-0325">Glycoprotein</keyword>
<accession>A0A9D5CQ97</accession>
<dbReference type="PANTHER" id="PTHR47976">
    <property type="entry name" value="G-TYPE LECTIN S-RECEPTOR-LIKE SERINE/THREONINE-PROTEIN KINASE SD2-5"/>
    <property type="match status" value="1"/>
</dbReference>
<dbReference type="SUPFAM" id="SSF51110">
    <property type="entry name" value="alpha-D-mannose-specific plant lectins"/>
    <property type="match status" value="1"/>
</dbReference>
<dbReference type="Gene3D" id="1.10.510.10">
    <property type="entry name" value="Transferase(Phosphotransferase) domain 1"/>
    <property type="match status" value="1"/>
</dbReference>
<evidence type="ECO:0000256" key="1">
    <source>
        <dbReference type="ARBA" id="ARBA00004479"/>
    </source>
</evidence>
<keyword evidence="12 21" id="KW-1133">Transmembrane helix</keyword>
<evidence type="ECO:0000256" key="2">
    <source>
        <dbReference type="ARBA" id="ARBA00022527"/>
    </source>
</evidence>
<feature type="transmembrane region" description="Helical" evidence="21">
    <location>
        <begin position="7"/>
        <end position="28"/>
    </location>
</feature>
<reference evidence="24" key="1">
    <citation type="submission" date="2021-03" db="EMBL/GenBank/DDBJ databases">
        <authorList>
            <person name="Li Z."/>
            <person name="Yang C."/>
        </authorList>
    </citation>
    <scope>NUCLEOTIDE SEQUENCE</scope>
    <source>
        <strain evidence="24">Dzin_1.0</strain>
        <tissue evidence="24">Leaf</tissue>
    </source>
</reference>
<evidence type="ECO:0000256" key="21">
    <source>
        <dbReference type="SAM" id="Phobius"/>
    </source>
</evidence>
<keyword evidence="13 21" id="KW-0472">Membrane</keyword>
<evidence type="ECO:0000313" key="24">
    <source>
        <dbReference type="EMBL" id="KAJ0977766.1"/>
    </source>
</evidence>
<dbReference type="CDD" id="cd14066">
    <property type="entry name" value="STKc_IRAK"/>
    <property type="match status" value="1"/>
</dbReference>
<keyword evidence="25" id="KW-1185">Reference proteome</keyword>
<keyword evidence="11 19" id="KW-0067">ATP-binding</keyword>
<keyword evidence="6 21" id="KW-0812">Transmembrane</keyword>
<protein>
    <recommendedName>
        <fullName evidence="19">Receptor-like serine/threonine-protein kinase</fullName>
        <ecNumber evidence="19">2.7.11.1</ecNumber>
    </recommendedName>
</protein>
<gene>
    <name evidence="24" type="ORF">J5N97_013240</name>
</gene>
<keyword evidence="4" id="KW-0597">Phosphoprotein</keyword>
<keyword evidence="2 19" id="KW-0723">Serine/threonine-protein kinase</keyword>
<dbReference type="CDD" id="cd00028">
    <property type="entry name" value="B_lectin"/>
    <property type="match status" value="1"/>
</dbReference>
<evidence type="ECO:0000256" key="6">
    <source>
        <dbReference type="ARBA" id="ARBA00022692"/>
    </source>
</evidence>
<dbReference type="EMBL" id="JAGGNH010000003">
    <property type="protein sequence ID" value="KAJ0977766.1"/>
    <property type="molecule type" value="Genomic_DNA"/>
</dbReference>
<dbReference type="InterPro" id="IPR024171">
    <property type="entry name" value="SRK-like_kinase"/>
</dbReference>
<dbReference type="GO" id="GO:0016020">
    <property type="term" value="C:membrane"/>
    <property type="evidence" value="ECO:0007669"/>
    <property type="project" value="UniProtKB-SubCell"/>
</dbReference>
<evidence type="ECO:0000313" key="25">
    <source>
        <dbReference type="Proteomes" id="UP001085076"/>
    </source>
</evidence>
<evidence type="ECO:0000256" key="19">
    <source>
        <dbReference type="PIRNR" id="PIRNR000641"/>
    </source>
</evidence>
<feature type="domain" description="Bulb-type lectin" evidence="23">
    <location>
        <begin position="43"/>
        <end position="161"/>
    </location>
</feature>
<comment type="catalytic activity">
    <reaction evidence="17 19">
        <text>L-threonyl-[protein] + ATP = O-phospho-L-threonyl-[protein] + ADP + H(+)</text>
        <dbReference type="Rhea" id="RHEA:46608"/>
        <dbReference type="Rhea" id="RHEA-COMP:11060"/>
        <dbReference type="Rhea" id="RHEA-COMP:11605"/>
        <dbReference type="ChEBI" id="CHEBI:15378"/>
        <dbReference type="ChEBI" id="CHEBI:30013"/>
        <dbReference type="ChEBI" id="CHEBI:30616"/>
        <dbReference type="ChEBI" id="CHEBI:61977"/>
        <dbReference type="ChEBI" id="CHEBI:456216"/>
        <dbReference type="EC" id="2.7.11.1"/>
    </reaction>
</comment>
<dbReference type="InterPro" id="IPR017441">
    <property type="entry name" value="Protein_kinase_ATP_BS"/>
</dbReference>
<dbReference type="InterPro" id="IPR011009">
    <property type="entry name" value="Kinase-like_dom_sf"/>
</dbReference>
<dbReference type="InterPro" id="IPR051343">
    <property type="entry name" value="G-type_lectin_kinases/EP1-like"/>
</dbReference>
<dbReference type="CDD" id="cd01098">
    <property type="entry name" value="PAN_AP_plant"/>
    <property type="match status" value="1"/>
</dbReference>
<dbReference type="InterPro" id="IPR001480">
    <property type="entry name" value="Bulb-type_lectin_dom"/>
</dbReference>
<evidence type="ECO:0000256" key="12">
    <source>
        <dbReference type="ARBA" id="ARBA00022989"/>
    </source>
</evidence>
<keyword evidence="8" id="KW-0430">Lectin</keyword>
<dbReference type="AlphaFoldDB" id="A0A9D5CQ97"/>
<evidence type="ECO:0000256" key="3">
    <source>
        <dbReference type="ARBA" id="ARBA00022536"/>
    </source>
</evidence>
<sequence>MEGIPSAASRIAICGLYIASIIILVLPWPSSSSVQRFQISPVFRASQMYWIDNDGRFLLSNSSNFAFGFTTFSSTNTTFFLLVVIHQSSSTVVWTANRASPVTHSDDFVFDRDGNAYLQSGETVIWSTNTSGMGAASMELRDSGNLVVLGANRSAPPLWQSFSHPTDTILSGQSFAEGMMLVSNPNSHNLVCRLKMEAGDMMLYADFRQPQPYWSMQGEKRKIYNTPGGAMHSASLVSGSWNFYDKNQSLLWQFVISGEPNVTWAVVLGEDGFISFRSLPDGGGSSGTTSSTKIPLDSCDTPEPCDPYFICYRGTRCQCPAVLSSDANCNPDLASLCSSSSSDESSSSSLDLAKVEDGIGYFATGYVSPVTSKSNLTACRGACMGNCSCLALLFDEKSGDCFLFDEIGSFQQSDSGYSAYIKISVNGGGGGGGPNSSGGGGGNNSVIIIVISLTTAVVIAALIYAAYRIVQRRRKKPLAAEPPSPCSSEENSFLENISGMPIRFAYRDLLAATNNFSVKLGQGGFGSVYLGNLADGTQIAVKKLESIGQGKKEFRAEVSIIGSIHHVHLVRLRGFCAEGTHRLLAYEYMPKNSLDRWIFRTDKDGSALLDWDRRYSIALGTAKGLAYLHEDCDSKIVHCDIKPENVLLDDNFVAKVSDFGLAKLMTREQSHVFTTLRGTRGYLAPEWLTNYAISEKSDVYSFGMVLLEIIGGRKSYDPAQTSEKAHFPSYAFKKVEEGRIRDVLDERLLLLKINNNNNNNNNNKEVDDDYRVEIAVKVALWCIQEDMSLRPSMGKVVQMLEGVAEVPPPPTSSQMAFRLYANVFKPLTSTSEEGTSSGPSDCNSDALLSAVRLSGPR</sequence>